<reference evidence="6" key="1">
    <citation type="journal article" date="2019" name="Int. J. Syst. Evol. Microbiol.">
        <title>The Global Catalogue of Microorganisms (GCM) 10K type strain sequencing project: providing services to taxonomists for standard genome sequencing and annotation.</title>
        <authorList>
            <consortium name="The Broad Institute Genomics Platform"/>
            <consortium name="The Broad Institute Genome Sequencing Center for Infectious Disease"/>
            <person name="Wu L."/>
            <person name="Ma J."/>
        </authorList>
    </citation>
    <scope>NUCLEOTIDE SEQUENCE [LARGE SCALE GENOMIC DNA]</scope>
    <source>
        <strain evidence="6">CGMCC 1.18575</strain>
    </source>
</reference>
<sequence length="525" mass="58764">MGFFKNMLMNNRRTSGKKRNNSNSTSQQGQRSRSPHEAHHADAAAFYTALSENERFVRQKLSGTEDIVSRSISLGNRDGLLIYMDTACDSDKIHEDILKPITRAQSDDLMRVLTATSVIQPSDLEEAIDLMLLGHSLVFIEGAADCHAVLVNSFNNRSVNEPLNEKAVQGAHNGFIESLPVNLNLIRSQIHHRGLVVRHYTLGNLTKTRASIVYLKDLADPLLVEEIDSKLKAIDADNLMSGYLVLEYIEKQSYSPFPQILQTERPDRAVGNLLEGRVALLMDNTPAALIMPVTFFTFYQSPDDYNSRSIAGSFIRLLRLFSFMIAIMLPAFYIAVLSFHYEVIPNEVFYQIKGSIDKIPYPPILEAFFMELTIELLREAGIRLPGPLGQSIGIVGGLVIGDAVVRVGLVSYPMIIVVALTAIASFVIPSHEMSYSVRLLRFPMMIAASLLGFFGIVFSLTVILIHLCKLESFGTPYFAPMSPMRILDWKDAFVRLPFWKLNERPLAARPQKLVQEKKAKGGRQE</sequence>
<evidence type="ECO:0000256" key="2">
    <source>
        <dbReference type="ARBA" id="ARBA00023136"/>
    </source>
</evidence>
<keyword evidence="6" id="KW-1185">Reference proteome</keyword>
<dbReference type="InterPro" id="IPR050768">
    <property type="entry name" value="UPF0353/GerABKA_families"/>
</dbReference>
<dbReference type="EMBL" id="JBHSMI010000023">
    <property type="protein sequence ID" value="MFC5403434.1"/>
    <property type="molecule type" value="Genomic_DNA"/>
</dbReference>
<accession>A0ABW0HR18</accession>
<evidence type="ECO:0000256" key="4">
    <source>
        <dbReference type="SAM" id="Phobius"/>
    </source>
</evidence>
<keyword evidence="4" id="KW-0812">Transmembrane</keyword>
<proteinExistence type="inferred from homology"/>
<comment type="caution">
    <text evidence="5">The sequence shown here is derived from an EMBL/GenBank/DDBJ whole genome shotgun (WGS) entry which is preliminary data.</text>
</comment>
<protein>
    <submittedName>
        <fullName evidence="5">Spore germination protein</fullName>
    </submittedName>
</protein>
<name>A0ABW0HR18_9BACL</name>
<keyword evidence="2 4" id="KW-0472">Membrane</keyword>
<organism evidence="5 6">
    <name type="scientific">Cohnella soli</name>
    <dbReference type="NCBI Taxonomy" id="425005"/>
    <lineage>
        <taxon>Bacteria</taxon>
        <taxon>Bacillati</taxon>
        <taxon>Bacillota</taxon>
        <taxon>Bacilli</taxon>
        <taxon>Bacillales</taxon>
        <taxon>Paenibacillaceae</taxon>
        <taxon>Cohnella</taxon>
    </lineage>
</organism>
<dbReference type="PANTHER" id="PTHR22550">
    <property type="entry name" value="SPORE GERMINATION PROTEIN"/>
    <property type="match status" value="1"/>
</dbReference>
<keyword evidence="4" id="KW-1133">Transmembrane helix</keyword>
<feature type="region of interest" description="Disordered" evidence="3">
    <location>
        <begin position="1"/>
        <end position="39"/>
    </location>
</feature>
<dbReference type="PIRSF" id="PIRSF005690">
    <property type="entry name" value="GerBA"/>
    <property type="match status" value="1"/>
</dbReference>
<evidence type="ECO:0000313" key="6">
    <source>
        <dbReference type="Proteomes" id="UP001596113"/>
    </source>
</evidence>
<evidence type="ECO:0000313" key="5">
    <source>
        <dbReference type="EMBL" id="MFC5403434.1"/>
    </source>
</evidence>
<evidence type="ECO:0000256" key="3">
    <source>
        <dbReference type="SAM" id="MobiDB-lite"/>
    </source>
</evidence>
<comment type="similarity">
    <text evidence="1">Belongs to the GerABKA family.</text>
</comment>
<dbReference type="InterPro" id="IPR004995">
    <property type="entry name" value="Spore_Ger"/>
</dbReference>
<dbReference type="PANTHER" id="PTHR22550:SF5">
    <property type="entry name" value="LEUCINE ZIPPER PROTEIN 4"/>
    <property type="match status" value="1"/>
</dbReference>
<feature type="transmembrane region" description="Helical" evidence="4">
    <location>
        <begin position="440"/>
        <end position="467"/>
    </location>
</feature>
<evidence type="ECO:0000256" key="1">
    <source>
        <dbReference type="ARBA" id="ARBA00005278"/>
    </source>
</evidence>
<gene>
    <name evidence="5" type="ORF">ACFPOF_11895</name>
</gene>
<dbReference type="Pfam" id="PF03323">
    <property type="entry name" value="GerA"/>
    <property type="match status" value="1"/>
</dbReference>
<dbReference type="Proteomes" id="UP001596113">
    <property type="component" value="Unassembled WGS sequence"/>
</dbReference>
<feature type="transmembrane region" description="Helical" evidence="4">
    <location>
        <begin position="409"/>
        <end position="428"/>
    </location>
</feature>
<feature type="transmembrane region" description="Helical" evidence="4">
    <location>
        <begin position="317"/>
        <end position="341"/>
    </location>
</feature>
<feature type="compositionally biased region" description="Polar residues" evidence="3">
    <location>
        <begin position="21"/>
        <end position="32"/>
    </location>
</feature>
<dbReference type="RefSeq" id="WP_378132779.1">
    <property type="nucleotide sequence ID" value="NZ_JBHSMI010000023.1"/>
</dbReference>